<keyword evidence="2" id="KW-1185">Reference proteome</keyword>
<gene>
    <name evidence="1" type="ORF">E2C01_015288</name>
</gene>
<evidence type="ECO:0000313" key="1">
    <source>
        <dbReference type="EMBL" id="MPC22276.1"/>
    </source>
</evidence>
<proteinExistence type="predicted"/>
<sequence length="92" mass="10429">MQTRSLLYMRPLVVRAPVGDRVTHRNNNGNTKLSVHVCRKPMRGCVVVSRPRNERSVGRRGPGWCLVEGTRVWDAANPASSRHSITRRTDTH</sequence>
<comment type="caution">
    <text evidence="1">The sequence shown here is derived from an EMBL/GenBank/DDBJ whole genome shotgun (WGS) entry which is preliminary data.</text>
</comment>
<name>A0A5B7DMS2_PORTR</name>
<protein>
    <submittedName>
        <fullName evidence="1">Uncharacterized protein</fullName>
    </submittedName>
</protein>
<reference evidence="1 2" key="1">
    <citation type="submission" date="2019-05" db="EMBL/GenBank/DDBJ databases">
        <title>Another draft genome of Portunus trituberculatus and its Hox gene families provides insights of decapod evolution.</title>
        <authorList>
            <person name="Jeong J.-H."/>
            <person name="Song I."/>
            <person name="Kim S."/>
            <person name="Choi T."/>
            <person name="Kim D."/>
            <person name="Ryu S."/>
            <person name="Kim W."/>
        </authorList>
    </citation>
    <scope>NUCLEOTIDE SEQUENCE [LARGE SCALE GENOMIC DNA]</scope>
    <source>
        <tissue evidence="1">Muscle</tissue>
    </source>
</reference>
<organism evidence="1 2">
    <name type="scientific">Portunus trituberculatus</name>
    <name type="common">Swimming crab</name>
    <name type="synonym">Neptunus trituberculatus</name>
    <dbReference type="NCBI Taxonomy" id="210409"/>
    <lineage>
        <taxon>Eukaryota</taxon>
        <taxon>Metazoa</taxon>
        <taxon>Ecdysozoa</taxon>
        <taxon>Arthropoda</taxon>
        <taxon>Crustacea</taxon>
        <taxon>Multicrustacea</taxon>
        <taxon>Malacostraca</taxon>
        <taxon>Eumalacostraca</taxon>
        <taxon>Eucarida</taxon>
        <taxon>Decapoda</taxon>
        <taxon>Pleocyemata</taxon>
        <taxon>Brachyura</taxon>
        <taxon>Eubrachyura</taxon>
        <taxon>Portunoidea</taxon>
        <taxon>Portunidae</taxon>
        <taxon>Portuninae</taxon>
        <taxon>Portunus</taxon>
    </lineage>
</organism>
<dbReference type="Proteomes" id="UP000324222">
    <property type="component" value="Unassembled WGS sequence"/>
</dbReference>
<dbReference type="EMBL" id="VSRR010001070">
    <property type="protein sequence ID" value="MPC22276.1"/>
    <property type="molecule type" value="Genomic_DNA"/>
</dbReference>
<dbReference type="AlphaFoldDB" id="A0A5B7DMS2"/>
<evidence type="ECO:0000313" key="2">
    <source>
        <dbReference type="Proteomes" id="UP000324222"/>
    </source>
</evidence>
<accession>A0A5B7DMS2</accession>